<comment type="catalytic activity">
    <reaction evidence="5">
        <text>N-terminal L-alanyl-[ribosomal protein bS18] + acetyl-CoA = N-terminal N(alpha)-acetyl-L-alanyl-[ribosomal protein bS18] + CoA + H(+)</text>
        <dbReference type="Rhea" id="RHEA:43756"/>
        <dbReference type="Rhea" id="RHEA-COMP:10676"/>
        <dbReference type="Rhea" id="RHEA-COMP:10677"/>
        <dbReference type="ChEBI" id="CHEBI:15378"/>
        <dbReference type="ChEBI" id="CHEBI:57287"/>
        <dbReference type="ChEBI" id="CHEBI:57288"/>
        <dbReference type="ChEBI" id="CHEBI:64718"/>
        <dbReference type="ChEBI" id="CHEBI:83683"/>
        <dbReference type="EC" id="2.3.1.266"/>
    </reaction>
</comment>
<name>A0A662DH07_UNCAE</name>
<comment type="caution">
    <text evidence="7">The sequence shown here is derived from an EMBL/GenBank/DDBJ whole genome shotgun (WGS) entry which is preliminary data.</text>
</comment>
<dbReference type="NCBIfam" id="TIGR01575">
    <property type="entry name" value="rimI"/>
    <property type="match status" value="1"/>
</dbReference>
<dbReference type="InterPro" id="IPR006464">
    <property type="entry name" value="AcTrfase_RimI/Ard1"/>
</dbReference>
<evidence type="ECO:0000256" key="4">
    <source>
        <dbReference type="ARBA" id="ARBA00023315"/>
    </source>
</evidence>
<dbReference type="InterPro" id="IPR016181">
    <property type="entry name" value="Acyl_CoA_acyltransferase"/>
</dbReference>
<organism evidence="7 8">
    <name type="scientific">Aerophobetes bacterium</name>
    <dbReference type="NCBI Taxonomy" id="2030807"/>
    <lineage>
        <taxon>Bacteria</taxon>
        <taxon>Candidatus Aerophobota</taxon>
    </lineage>
</organism>
<dbReference type="SUPFAM" id="SSF55729">
    <property type="entry name" value="Acyl-CoA N-acyltransferases (Nat)"/>
    <property type="match status" value="1"/>
</dbReference>
<dbReference type="AlphaFoldDB" id="A0A662DH07"/>
<dbReference type="PANTHER" id="PTHR43420:SF44">
    <property type="entry name" value="ACETYLTRANSFERASE YPEA"/>
    <property type="match status" value="1"/>
</dbReference>
<feature type="non-terminal residue" evidence="7">
    <location>
        <position position="1"/>
    </location>
</feature>
<dbReference type="Gene3D" id="3.40.630.30">
    <property type="match status" value="1"/>
</dbReference>
<dbReference type="InterPro" id="IPR000182">
    <property type="entry name" value="GNAT_dom"/>
</dbReference>
<proteinExistence type="inferred from homology"/>
<dbReference type="GO" id="GO:0008999">
    <property type="term" value="F:protein-N-terminal-alanine acetyltransferase activity"/>
    <property type="evidence" value="ECO:0007669"/>
    <property type="project" value="UniProtKB-EC"/>
</dbReference>
<dbReference type="Pfam" id="PF00583">
    <property type="entry name" value="Acetyltransf_1"/>
    <property type="match status" value="1"/>
</dbReference>
<keyword evidence="2 5" id="KW-0963">Cytoplasm</keyword>
<dbReference type="InterPro" id="IPR050680">
    <property type="entry name" value="YpeA/RimI_acetyltransf"/>
</dbReference>
<dbReference type="PROSITE" id="PS51186">
    <property type="entry name" value="GNAT"/>
    <property type="match status" value="1"/>
</dbReference>
<reference evidence="7 8" key="1">
    <citation type="submission" date="2018-06" db="EMBL/GenBank/DDBJ databases">
        <title>Extensive metabolic versatility and redundancy in microbially diverse, dynamic hydrothermal sediments.</title>
        <authorList>
            <person name="Dombrowski N."/>
            <person name="Teske A."/>
            <person name="Baker B.J."/>
        </authorList>
    </citation>
    <scope>NUCLEOTIDE SEQUENCE [LARGE SCALE GENOMIC DNA]</scope>
    <source>
        <strain evidence="7">B3_G15</strain>
    </source>
</reference>
<sequence length="132" mass="15867">VENIERVSFSSPWTSRLFYLEIKKKDFAFYRVLEFNKKVVGYAGYWRIQDEAHLVTFAIHPFYRRRGLGKILLNHILEEVRKRGIKRVTLEVRKSNYAAQNLYEGFGFKKVAIRPHYYHDTGEDAIVYWKNF</sequence>
<dbReference type="EC" id="2.3.1.266" evidence="5"/>
<gene>
    <name evidence="7" type="primary">rimI</name>
    <name evidence="7" type="ORF">DRJ04_01690</name>
</gene>
<comment type="subcellular location">
    <subcellularLocation>
        <location evidence="5">Cytoplasm</location>
    </subcellularLocation>
</comment>
<comment type="similarity">
    <text evidence="1 5">Belongs to the acetyltransferase family. RimI subfamily.</text>
</comment>
<keyword evidence="3 7" id="KW-0808">Transferase</keyword>
<protein>
    <recommendedName>
        <fullName evidence="5">[Ribosomal protein bS18]-alanine N-acetyltransferase</fullName>
        <ecNumber evidence="5">2.3.1.266</ecNumber>
    </recommendedName>
</protein>
<accession>A0A662DH07</accession>
<evidence type="ECO:0000256" key="2">
    <source>
        <dbReference type="ARBA" id="ARBA00022490"/>
    </source>
</evidence>
<comment type="function">
    <text evidence="5">Acetylates the N-terminal alanine of ribosomal protein bS18.</text>
</comment>
<keyword evidence="4 7" id="KW-0012">Acyltransferase</keyword>
<evidence type="ECO:0000256" key="3">
    <source>
        <dbReference type="ARBA" id="ARBA00022679"/>
    </source>
</evidence>
<evidence type="ECO:0000256" key="1">
    <source>
        <dbReference type="ARBA" id="ARBA00005395"/>
    </source>
</evidence>
<dbReference type="CDD" id="cd04301">
    <property type="entry name" value="NAT_SF"/>
    <property type="match status" value="1"/>
</dbReference>
<evidence type="ECO:0000313" key="7">
    <source>
        <dbReference type="EMBL" id="RLE14785.1"/>
    </source>
</evidence>
<feature type="domain" description="N-acetyltransferase" evidence="6">
    <location>
        <begin position="1"/>
        <end position="132"/>
    </location>
</feature>
<evidence type="ECO:0000313" key="8">
    <source>
        <dbReference type="Proteomes" id="UP000280417"/>
    </source>
</evidence>
<dbReference type="PANTHER" id="PTHR43420">
    <property type="entry name" value="ACETYLTRANSFERASE"/>
    <property type="match status" value="1"/>
</dbReference>
<evidence type="ECO:0000256" key="5">
    <source>
        <dbReference type="RuleBase" id="RU363094"/>
    </source>
</evidence>
<evidence type="ECO:0000259" key="6">
    <source>
        <dbReference type="PROSITE" id="PS51186"/>
    </source>
</evidence>
<dbReference type="EMBL" id="QMQA01000029">
    <property type="protein sequence ID" value="RLE14785.1"/>
    <property type="molecule type" value="Genomic_DNA"/>
</dbReference>
<dbReference type="GO" id="GO:0005737">
    <property type="term" value="C:cytoplasm"/>
    <property type="evidence" value="ECO:0007669"/>
    <property type="project" value="UniProtKB-SubCell"/>
</dbReference>
<dbReference type="Proteomes" id="UP000280417">
    <property type="component" value="Unassembled WGS sequence"/>
</dbReference>